<proteinExistence type="predicted"/>
<keyword evidence="2" id="KW-0378">Hydrolase</keyword>
<dbReference type="SUPFAM" id="SSF55811">
    <property type="entry name" value="Nudix"/>
    <property type="match status" value="1"/>
</dbReference>
<dbReference type="Pfam" id="PF00293">
    <property type="entry name" value="NUDIX"/>
    <property type="match status" value="1"/>
</dbReference>
<sequence>MINFKNEEGTFNFRVAGLLFNKDKILIHRAINDDFYALPGGRLEMFESTETTIVREMKEELGVDVKVDRLLWICEDFYTFNNNKCHEICYYYLIECEDTALIDKGDLFYVTEGNFKFEFRWVDIKDIKNEELYPKFLKDNLEKLPSSIERIVETED</sequence>
<dbReference type="CDD" id="cd04688">
    <property type="entry name" value="NUDIX_Hydrolase"/>
    <property type="match status" value="1"/>
</dbReference>
<protein>
    <recommendedName>
        <fullName evidence="3">Nudix hydrolase domain-containing protein</fullName>
    </recommendedName>
</protein>
<dbReference type="GO" id="GO:0016787">
    <property type="term" value="F:hydrolase activity"/>
    <property type="evidence" value="ECO:0007669"/>
    <property type="project" value="UniProtKB-KW"/>
</dbReference>
<dbReference type="InterPro" id="IPR020084">
    <property type="entry name" value="NUDIX_hydrolase_CS"/>
</dbReference>
<accession>A0A3R5X1Y7</accession>
<dbReference type="PANTHER" id="PTHR43046">
    <property type="entry name" value="GDP-MANNOSE MANNOSYL HYDROLASE"/>
    <property type="match status" value="1"/>
</dbReference>
<feature type="domain" description="Nudix hydrolase" evidence="3">
    <location>
        <begin position="10"/>
        <end position="146"/>
    </location>
</feature>
<dbReference type="PROSITE" id="PS00893">
    <property type="entry name" value="NUDIX_BOX"/>
    <property type="match status" value="1"/>
</dbReference>
<comment type="cofactor">
    <cofactor evidence="1">
        <name>Mg(2+)</name>
        <dbReference type="ChEBI" id="CHEBI:18420"/>
    </cofactor>
</comment>
<dbReference type="InterPro" id="IPR015797">
    <property type="entry name" value="NUDIX_hydrolase-like_dom_sf"/>
</dbReference>
<evidence type="ECO:0000313" key="5">
    <source>
        <dbReference type="Proteomes" id="UP000286268"/>
    </source>
</evidence>
<keyword evidence="5" id="KW-1185">Reference proteome</keyword>
<evidence type="ECO:0000256" key="2">
    <source>
        <dbReference type="ARBA" id="ARBA00022801"/>
    </source>
</evidence>
<dbReference type="PROSITE" id="PS51462">
    <property type="entry name" value="NUDIX"/>
    <property type="match status" value="1"/>
</dbReference>
<dbReference type="EMBL" id="CP025746">
    <property type="protein sequence ID" value="QAA32435.1"/>
    <property type="molecule type" value="Genomic_DNA"/>
</dbReference>
<reference evidence="4 5" key="1">
    <citation type="submission" date="2018-01" db="EMBL/GenBank/DDBJ databases">
        <title>Genome Sequencing and Assembly of Anaerobacter polyendosporus strain CT4.</title>
        <authorList>
            <person name="Tachaapaikoon C."/>
            <person name="Sutheeworapong S."/>
            <person name="Jenjaroenpun P."/>
            <person name="Wongsurawat T."/>
            <person name="Nookeaw I."/>
            <person name="Cheawchanlertfa P."/>
            <person name="Kosugi A."/>
            <person name="Cheevadhanarak S."/>
            <person name="Ratanakhanokchai K."/>
        </authorList>
    </citation>
    <scope>NUCLEOTIDE SEQUENCE [LARGE SCALE GENOMIC DNA]</scope>
    <source>
        <strain evidence="4 5">CT4</strain>
    </source>
</reference>
<dbReference type="KEGG" id="cmah:C1I91_12735"/>
<gene>
    <name evidence="4" type="ORF">C1I91_12735</name>
</gene>
<dbReference type="Gene3D" id="3.90.79.10">
    <property type="entry name" value="Nucleoside Triphosphate Pyrophosphohydrolase"/>
    <property type="match status" value="1"/>
</dbReference>
<name>A0A3R5X1Y7_9CLOT</name>
<dbReference type="PANTHER" id="PTHR43046:SF14">
    <property type="entry name" value="MUTT_NUDIX FAMILY PROTEIN"/>
    <property type="match status" value="1"/>
</dbReference>
<dbReference type="Proteomes" id="UP000286268">
    <property type="component" value="Chromosome"/>
</dbReference>
<evidence type="ECO:0000259" key="3">
    <source>
        <dbReference type="PROSITE" id="PS51462"/>
    </source>
</evidence>
<dbReference type="RefSeq" id="WP_128213223.1">
    <property type="nucleotide sequence ID" value="NZ_CP025746.1"/>
</dbReference>
<dbReference type="AlphaFoldDB" id="A0A3R5X1Y7"/>
<evidence type="ECO:0000256" key="1">
    <source>
        <dbReference type="ARBA" id="ARBA00001946"/>
    </source>
</evidence>
<evidence type="ECO:0000313" key="4">
    <source>
        <dbReference type="EMBL" id="QAA32435.1"/>
    </source>
</evidence>
<organism evidence="4 5">
    <name type="scientific">Clostridium manihotivorum</name>
    <dbReference type="NCBI Taxonomy" id="2320868"/>
    <lineage>
        <taxon>Bacteria</taxon>
        <taxon>Bacillati</taxon>
        <taxon>Bacillota</taxon>
        <taxon>Clostridia</taxon>
        <taxon>Eubacteriales</taxon>
        <taxon>Clostridiaceae</taxon>
        <taxon>Clostridium</taxon>
    </lineage>
</organism>
<dbReference type="OrthoDB" id="9804442at2"/>
<dbReference type="InterPro" id="IPR000086">
    <property type="entry name" value="NUDIX_hydrolase_dom"/>
</dbReference>